<name>A6JLN0_RAT</name>
<dbReference type="EMBL" id="CH473990">
    <property type="protein sequence ID" value="EDL78557.1"/>
    <property type="molecule type" value="Genomic_DNA"/>
</dbReference>
<protein>
    <submittedName>
        <fullName evidence="1">RCG55843</fullName>
    </submittedName>
</protein>
<accession>A6JLN0</accession>
<dbReference type="AlphaFoldDB" id="A6JLN0"/>
<evidence type="ECO:0000313" key="1">
    <source>
        <dbReference type="EMBL" id="EDL78557.1"/>
    </source>
</evidence>
<reference evidence="2" key="1">
    <citation type="submission" date="2005-09" db="EMBL/GenBank/DDBJ databases">
        <authorList>
            <person name="Mural R.J."/>
            <person name="Li P.W."/>
            <person name="Adams M.D."/>
            <person name="Amanatides P.G."/>
            <person name="Baden-Tillson H."/>
            <person name="Barnstead M."/>
            <person name="Chin S.H."/>
            <person name="Dew I."/>
            <person name="Evans C.A."/>
            <person name="Ferriera S."/>
            <person name="Flanigan M."/>
            <person name="Fosler C."/>
            <person name="Glodek A."/>
            <person name="Gu Z."/>
            <person name="Holt R.A."/>
            <person name="Jennings D."/>
            <person name="Kraft C.L."/>
            <person name="Lu F."/>
            <person name="Nguyen T."/>
            <person name="Nusskern D.R."/>
            <person name="Pfannkoch C.M."/>
            <person name="Sitter C."/>
            <person name="Sutton G.G."/>
            <person name="Venter J.C."/>
            <person name="Wang Z."/>
            <person name="Woodage T."/>
            <person name="Zheng X.H."/>
            <person name="Zhong F."/>
        </authorList>
    </citation>
    <scope>NUCLEOTIDE SEQUENCE [LARGE SCALE GENOMIC DNA]</scope>
    <source>
        <strain>BN</strain>
        <strain evidence="2">Sprague-Dawley</strain>
    </source>
</reference>
<dbReference type="Proteomes" id="UP000234681">
    <property type="component" value="Chromosome 17"/>
</dbReference>
<gene>
    <name evidence="1" type="ORF">rCG_55843</name>
</gene>
<evidence type="ECO:0000313" key="2">
    <source>
        <dbReference type="Proteomes" id="UP000234681"/>
    </source>
</evidence>
<proteinExistence type="predicted"/>
<sequence>MLVIGNNSTQKHKVPFLLVLASQKAFLLMVSWK</sequence>
<organism evidence="1 2">
    <name type="scientific">Rattus norvegicus</name>
    <name type="common">Rat</name>
    <dbReference type="NCBI Taxonomy" id="10116"/>
    <lineage>
        <taxon>Eukaryota</taxon>
        <taxon>Metazoa</taxon>
        <taxon>Chordata</taxon>
        <taxon>Craniata</taxon>
        <taxon>Vertebrata</taxon>
        <taxon>Euteleostomi</taxon>
        <taxon>Mammalia</taxon>
        <taxon>Eutheria</taxon>
        <taxon>Euarchontoglires</taxon>
        <taxon>Glires</taxon>
        <taxon>Rodentia</taxon>
        <taxon>Myomorpha</taxon>
        <taxon>Muroidea</taxon>
        <taxon>Muridae</taxon>
        <taxon>Murinae</taxon>
        <taxon>Rattus</taxon>
    </lineage>
</organism>